<dbReference type="InterPro" id="IPR005365">
    <property type="entry name" value="Npr3"/>
</dbReference>
<accession>A0A8H7UF44</accession>
<dbReference type="CDD" id="cd00051">
    <property type="entry name" value="EFh"/>
    <property type="match status" value="3"/>
</dbReference>
<evidence type="ECO:0000313" key="9">
    <source>
        <dbReference type="EMBL" id="KAG2177054.1"/>
    </source>
</evidence>
<dbReference type="PANTHER" id="PTHR13153">
    <property type="entry name" value="CGTHBA PROTEIN -14 GENE PROTEIN"/>
    <property type="match status" value="1"/>
</dbReference>
<protein>
    <recommendedName>
        <fullName evidence="6">Nitrogen permease regulator 3</fullName>
    </recommendedName>
    <alternativeName>
        <fullName evidence="6">Required for meiotic nuclear division protein 11</fullName>
    </alternativeName>
</protein>
<dbReference type="InterPro" id="IPR011992">
    <property type="entry name" value="EF-hand-dom_pair"/>
</dbReference>
<comment type="similarity">
    <text evidence="1">Belongs to the recoverin family.</text>
</comment>
<organism evidence="9 10">
    <name type="scientific">Mortierella isabellina</name>
    <name type="common">Filamentous fungus</name>
    <name type="synonym">Umbelopsis isabellina</name>
    <dbReference type="NCBI Taxonomy" id="91625"/>
    <lineage>
        <taxon>Eukaryota</taxon>
        <taxon>Fungi</taxon>
        <taxon>Fungi incertae sedis</taxon>
        <taxon>Mucoromycota</taxon>
        <taxon>Mucoromycotina</taxon>
        <taxon>Umbelopsidomycetes</taxon>
        <taxon>Umbelopsidales</taxon>
        <taxon>Umbelopsidaceae</taxon>
        <taxon>Umbelopsis</taxon>
    </lineage>
</organism>
<evidence type="ECO:0000256" key="3">
    <source>
        <dbReference type="ARBA" id="ARBA00022723"/>
    </source>
</evidence>
<dbReference type="InterPro" id="IPR056603">
    <property type="entry name" value="HTH_NPRL3"/>
</dbReference>
<dbReference type="AlphaFoldDB" id="A0A8H7UF44"/>
<dbReference type="Gene3D" id="1.10.238.10">
    <property type="entry name" value="EF-hand"/>
    <property type="match status" value="1"/>
</dbReference>
<evidence type="ECO:0000259" key="8">
    <source>
        <dbReference type="PROSITE" id="PS50222"/>
    </source>
</evidence>
<dbReference type="Pfam" id="PF00036">
    <property type="entry name" value="EF-hand_1"/>
    <property type="match status" value="1"/>
</dbReference>
<comment type="function">
    <text evidence="6">Mediates inactivation of the TORC1 complex in response to amino acid starvation. Required for meiotic nuclear division.</text>
</comment>
<evidence type="ECO:0000313" key="10">
    <source>
        <dbReference type="Proteomes" id="UP000654370"/>
    </source>
</evidence>
<feature type="compositionally biased region" description="Low complexity" evidence="7">
    <location>
        <begin position="289"/>
        <end position="306"/>
    </location>
</feature>
<dbReference type="GO" id="GO:1904262">
    <property type="term" value="P:negative regulation of TORC1 signaling"/>
    <property type="evidence" value="ECO:0007669"/>
    <property type="project" value="TreeGrafter"/>
</dbReference>
<comment type="caution">
    <text evidence="9">The sequence shown here is derived from an EMBL/GenBank/DDBJ whole genome shotgun (WGS) entry which is preliminary data.</text>
</comment>
<dbReference type="EMBL" id="JAEPQZ010000009">
    <property type="protein sequence ID" value="KAG2177054.1"/>
    <property type="molecule type" value="Genomic_DNA"/>
</dbReference>
<dbReference type="InterPro" id="IPR002048">
    <property type="entry name" value="EF_hand_dom"/>
</dbReference>
<keyword evidence="4" id="KW-0677">Repeat</keyword>
<comment type="subcellular location">
    <subcellularLocation>
        <location evidence="6">Vacuole membrane</location>
        <topology evidence="6">Peripheral membrane protein</topology>
    </subcellularLocation>
</comment>
<dbReference type="Pfam" id="PF24064">
    <property type="entry name" value="HTH_NPRL3"/>
    <property type="match status" value="1"/>
</dbReference>
<dbReference type="InterPro" id="IPR018247">
    <property type="entry name" value="EF_Hand_1_Ca_BS"/>
</dbReference>
<dbReference type="GO" id="GO:1990130">
    <property type="term" value="C:GATOR1 complex"/>
    <property type="evidence" value="ECO:0007669"/>
    <property type="project" value="TreeGrafter"/>
</dbReference>
<dbReference type="Pfam" id="PF13499">
    <property type="entry name" value="EF-hand_7"/>
    <property type="match status" value="1"/>
</dbReference>
<sequence length="723" mass="82345">MGKAQSKLSPEQLSDLQKSTKFDKKELQQWYKGFLKDCPSGQLDKTEFQKIYKQFFPFGDPSKFADYVFNVFDSDKSGTIDFKEFICALSVTSRGGLDDKLEWAFQLYDIDNDGYITHNEMLRIVDAIYKMVGSMVKLPEDEDTPEKRVNKIFQLMDKNNDGKLSKEEFREGSKHDPTIVQALNLYDGLVSTRGHHYVFSYPPDPQRKRTHKQPISSENVYGLGWQTTEPVSNATSDQFGGRDVVFGIDTGFLADALAPKTPLRDRKFQMSIDDLTFVGHPVSLTADDQQQQQNRRQVAEEAAANRRTSKGSDATADDDSHSSTTHITQFHVVFVLSPPDLQLNNQIDMFYDHIIKRYTTALRYEQLRCEYVKHEADKVLVIKEEAFNKNTPYSQVMQSILAESSLARDIKHIFTALSTNSIAHVIVNDFIDLSLQLPVVGNQQKLSMLLQYPGATNPANESVASIYGVGTYEYDKYPVLCPYHTLLLLEDPEEVLKSMPLDSNPTLVQLVQILTPTQSLQELHMLLDCSLAQIYRLAAHLIYWRKAKLIHTIHARNVYAVSPVAKLDNLKELEADFQLHVPGLDLPILLAQLSSAKPLYMVAPAKELRQQYCEAITYLLRFDIVIQLHVYLMLVASAKEVVPPTTGSDEQLGSSPGDDWVKRFASDKAPREVAELLERLVPYLNGRHHMEEIMFREGVTRKQLNLVLKYYSDYIVTLYHYAN</sequence>
<dbReference type="GO" id="GO:0005509">
    <property type="term" value="F:calcium ion binding"/>
    <property type="evidence" value="ECO:0007669"/>
    <property type="project" value="InterPro"/>
</dbReference>
<evidence type="ECO:0000256" key="6">
    <source>
        <dbReference type="RuleBase" id="RU368069"/>
    </source>
</evidence>
<dbReference type="SUPFAM" id="SSF47473">
    <property type="entry name" value="EF-hand"/>
    <property type="match status" value="1"/>
</dbReference>
<dbReference type="PROSITE" id="PS00018">
    <property type="entry name" value="EF_HAND_1"/>
    <property type="match status" value="3"/>
</dbReference>
<dbReference type="GO" id="GO:0051321">
    <property type="term" value="P:meiotic cell cycle"/>
    <property type="evidence" value="ECO:0007669"/>
    <property type="project" value="UniProtKB-UniRule"/>
</dbReference>
<feature type="domain" description="EF-hand" evidence="8">
    <location>
        <begin position="60"/>
        <end position="95"/>
    </location>
</feature>
<dbReference type="PRINTS" id="PR00450">
    <property type="entry name" value="RECOVERIN"/>
</dbReference>
<evidence type="ECO:0000256" key="4">
    <source>
        <dbReference type="ARBA" id="ARBA00022737"/>
    </source>
</evidence>
<dbReference type="GO" id="GO:0010508">
    <property type="term" value="P:positive regulation of autophagy"/>
    <property type="evidence" value="ECO:0007669"/>
    <property type="project" value="TreeGrafter"/>
</dbReference>
<evidence type="ECO:0000256" key="1">
    <source>
        <dbReference type="ARBA" id="ARBA00006049"/>
    </source>
</evidence>
<dbReference type="SMART" id="SM00054">
    <property type="entry name" value="EFh"/>
    <property type="match status" value="3"/>
</dbReference>
<keyword evidence="3" id="KW-0479">Metal-binding</keyword>
<evidence type="ECO:0000256" key="2">
    <source>
        <dbReference type="ARBA" id="ARBA00010546"/>
    </source>
</evidence>
<keyword evidence="6" id="KW-0469">Meiosis</keyword>
<dbReference type="Proteomes" id="UP000654370">
    <property type="component" value="Unassembled WGS sequence"/>
</dbReference>
<dbReference type="OrthoDB" id="18648at2759"/>
<dbReference type="GO" id="GO:0005774">
    <property type="term" value="C:vacuolar membrane"/>
    <property type="evidence" value="ECO:0007669"/>
    <property type="project" value="UniProtKB-SubCell"/>
</dbReference>
<keyword evidence="6" id="KW-0732">Signal</keyword>
<dbReference type="PANTHER" id="PTHR13153:SF5">
    <property type="entry name" value="GATOR COMPLEX PROTEIN NPRL3"/>
    <property type="match status" value="1"/>
</dbReference>
<comment type="similarity">
    <text evidence="2 6">Belongs to the NPR3 family.</text>
</comment>
<dbReference type="GO" id="GO:0038202">
    <property type="term" value="P:TORC1 signaling"/>
    <property type="evidence" value="ECO:0007669"/>
    <property type="project" value="TreeGrafter"/>
</dbReference>
<dbReference type="FunFam" id="1.10.238.10:FF:000009">
    <property type="entry name" value="Visinin-like protein 1"/>
    <property type="match status" value="1"/>
</dbReference>
<dbReference type="GO" id="GO:0034198">
    <property type="term" value="P:cellular response to amino acid starvation"/>
    <property type="evidence" value="ECO:0007669"/>
    <property type="project" value="TreeGrafter"/>
</dbReference>
<evidence type="ECO:0000256" key="5">
    <source>
        <dbReference type="ARBA" id="ARBA00022837"/>
    </source>
</evidence>
<keyword evidence="5" id="KW-0106">Calcium</keyword>
<feature type="domain" description="EF-hand" evidence="8">
    <location>
        <begin position="96"/>
        <end position="131"/>
    </location>
</feature>
<proteinExistence type="inferred from homology"/>
<feature type="region of interest" description="Disordered" evidence="7">
    <location>
        <begin position="287"/>
        <end position="322"/>
    </location>
</feature>
<dbReference type="Pfam" id="PF03666">
    <property type="entry name" value="NPR3"/>
    <property type="match status" value="1"/>
</dbReference>
<name>A0A8H7UF44_MORIS</name>
<feature type="domain" description="EF-hand" evidence="8">
    <location>
        <begin position="144"/>
        <end position="179"/>
    </location>
</feature>
<dbReference type="PROSITE" id="PS50222">
    <property type="entry name" value="EF_HAND_2"/>
    <property type="match status" value="3"/>
</dbReference>
<evidence type="ECO:0000256" key="7">
    <source>
        <dbReference type="SAM" id="MobiDB-lite"/>
    </source>
</evidence>
<keyword evidence="10" id="KW-1185">Reference proteome</keyword>
<gene>
    <name evidence="9" type="ORF">INT43_007710</name>
</gene>
<reference evidence="9" key="1">
    <citation type="submission" date="2020-12" db="EMBL/GenBank/DDBJ databases">
        <title>Metabolic potential, ecology and presence of endohyphal bacteria is reflected in genomic diversity of Mucoromycotina.</title>
        <authorList>
            <person name="Muszewska A."/>
            <person name="Okrasinska A."/>
            <person name="Steczkiewicz K."/>
            <person name="Drgas O."/>
            <person name="Orlowska M."/>
            <person name="Perlinska-Lenart U."/>
            <person name="Aleksandrzak-Piekarczyk T."/>
            <person name="Szatraj K."/>
            <person name="Zielenkiewicz U."/>
            <person name="Pilsyk S."/>
            <person name="Malc E."/>
            <person name="Mieczkowski P."/>
            <person name="Kruszewska J.S."/>
            <person name="Biernat P."/>
            <person name="Pawlowska J."/>
        </authorList>
    </citation>
    <scope>NUCLEOTIDE SEQUENCE</scope>
    <source>
        <strain evidence="9">WA0000067209</strain>
    </source>
</reference>